<dbReference type="Pfam" id="PF12770">
    <property type="entry name" value="CHAT"/>
    <property type="match status" value="1"/>
</dbReference>
<sequence>MVKEQATQPQKILILAAIPHGLRLDKEIREVEECIRRAVRRDTFDVDIRTAVRPQDIRRAIAEEKPQIVHFCGHGLEDGSLLLEDNEGQNKAVPPEGLASLFELHADYVNCVLLNACHSVKSAEAISKYINFAIGMNQEIQDKSAIQFAQGFYDGLGYTTSEIQGVFPRAFQEGLVAIKLENLSQAEIPVIKTRINIDKPQKTKEISLMDSISLIVAALGTGALAATKDTAGTAVKDAYQGLKTLIKKKFAEQGKEDDSNIIDKHEKKLDSEAFKAMLKEELINLGVDKDAEIIKLAQELLKQEKPKESVPSKTNVVFQGEVKGSQVGDHNKQENKFA</sequence>
<protein>
    <recommendedName>
        <fullName evidence="1">CHAT domain-containing protein</fullName>
    </recommendedName>
</protein>
<accession>A0A2R5FF85</accession>
<feature type="domain" description="CHAT" evidence="1">
    <location>
        <begin position="24"/>
        <end position="156"/>
    </location>
</feature>
<keyword evidence="3" id="KW-1185">Reference proteome</keyword>
<dbReference type="InterPro" id="IPR024983">
    <property type="entry name" value="CHAT_dom"/>
</dbReference>
<dbReference type="AlphaFoldDB" id="A0A2R5FF85"/>
<evidence type="ECO:0000313" key="3">
    <source>
        <dbReference type="Proteomes" id="UP000245124"/>
    </source>
</evidence>
<reference evidence="2 3" key="1">
    <citation type="submission" date="2017-06" db="EMBL/GenBank/DDBJ databases">
        <title>Genome sequencing of cyanobaciteial culture collection at National Institute for Environmental Studies (NIES).</title>
        <authorList>
            <person name="Hirose Y."/>
            <person name="Shimura Y."/>
            <person name="Fujisawa T."/>
            <person name="Nakamura Y."/>
            <person name="Kawachi M."/>
        </authorList>
    </citation>
    <scope>NUCLEOTIDE SEQUENCE [LARGE SCALE GENOMIC DNA]</scope>
    <source>
        <strain evidence="2 3">NIES-4072</strain>
    </source>
</reference>
<comment type="caution">
    <text evidence="2">The sequence shown here is derived from an EMBL/GenBank/DDBJ whole genome shotgun (WGS) entry which is preliminary data.</text>
</comment>
<evidence type="ECO:0000259" key="1">
    <source>
        <dbReference type="Pfam" id="PF12770"/>
    </source>
</evidence>
<gene>
    <name evidence="2" type="ORF">NIES4072_08160</name>
</gene>
<dbReference type="EMBL" id="BDUD01000001">
    <property type="protein sequence ID" value="GBG17167.1"/>
    <property type="molecule type" value="Genomic_DNA"/>
</dbReference>
<dbReference type="Proteomes" id="UP000245124">
    <property type="component" value="Unassembled WGS sequence"/>
</dbReference>
<proteinExistence type="predicted"/>
<organism evidence="2 3">
    <name type="scientific">Nostoc commune NIES-4072</name>
    <dbReference type="NCBI Taxonomy" id="2005467"/>
    <lineage>
        <taxon>Bacteria</taxon>
        <taxon>Bacillati</taxon>
        <taxon>Cyanobacteriota</taxon>
        <taxon>Cyanophyceae</taxon>
        <taxon>Nostocales</taxon>
        <taxon>Nostocaceae</taxon>
        <taxon>Nostoc</taxon>
    </lineage>
</organism>
<evidence type="ECO:0000313" key="2">
    <source>
        <dbReference type="EMBL" id="GBG17167.1"/>
    </source>
</evidence>
<name>A0A2R5FF85_NOSCO</name>